<dbReference type="InterPro" id="IPR027791">
    <property type="entry name" value="Galactosyl_T_C"/>
</dbReference>
<evidence type="ECO:0000313" key="4">
    <source>
        <dbReference type="EMBL" id="BDR57975.1"/>
    </source>
</evidence>
<dbReference type="EMBL" id="AP026802">
    <property type="protein sequence ID" value="BDR57975.1"/>
    <property type="molecule type" value="Genomic_DNA"/>
</dbReference>
<dbReference type="InterPro" id="IPR001173">
    <property type="entry name" value="Glyco_trans_2-like"/>
</dbReference>
<dbReference type="AlphaFoldDB" id="A0AAU9DDT4"/>
<dbReference type="PANTHER" id="PTHR43685:SF2">
    <property type="entry name" value="GLYCOSYLTRANSFERASE 2-LIKE DOMAIN-CONTAINING PROTEIN"/>
    <property type="match status" value="1"/>
</dbReference>
<evidence type="ECO:0000256" key="1">
    <source>
        <dbReference type="ARBA" id="ARBA00022679"/>
    </source>
</evidence>
<organism evidence="4 5">
    <name type="scientific">Xylocopilactobacillus apicola</name>
    <dbReference type="NCBI Taxonomy" id="2932184"/>
    <lineage>
        <taxon>Bacteria</taxon>
        <taxon>Bacillati</taxon>
        <taxon>Bacillota</taxon>
        <taxon>Bacilli</taxon>
        <taxon>Lactobacillales</taxon>
        <taxon>Lactobacillaceae</taxon>
        <taxon>Xylocopilactobacillus</taxon>
    </lineage>
</organism>
<reference evidence="4 5" key="1">
    <citation type="journal article" date="2023" name="Microbiol. Spectr.">
        <title>Symbiosis of Carpenter Bees with Uncharacterized Lactic Acid Bacteria Showing NAD Auxotrophy.</title>
        <authorList>
            <person name="Kawasaki S."/>
            <person name="Ozawa K."/>
            <person name="Mori T."/>
            <person name="Yamamoto A."/>
            <person name="Ito M."/>
            <person name="Ohkuma M."/>
            <person name="Sakamoto M."/>
            <person name="Matsutani M."/>
        </authorList>
    </citation>
    <scope>NUCLEOTIDE SEQUENCE [LARGE SCALE GENOMIC DNA]</scope>
    <source>
        <strain evidence="4 5">XA3</strain>
    </source>
</reference>
<dbReference type="InterPro" id="IPR029044">
    <property type="entry name" value="Nucleotide-diphossugar_trans"/>
</dbReference>
<feature type="domain" description="Glycosyltransferase 2-like" evidence="2">
    <location>
        <begin position="4"/>
        <end position="125"/>
    </location>
</feature>
<dbReference type="SUPFAM" id="SSF53448">
    <property type="entry name" value="Nucleotide-diphospho-sugar transferases"/>
    <property type="match status" value="1"/>
</dbReference>
<protein>
    <recommendedName>
        <fullName evidence="6">Glycosyltransferase</fullName>
    </recommendedName>
</protein>
<proteinExistence type="predicted"/>
<dbReference type="InterPro" id="IPR050834">
    <property type="entry name" value="Glycosyltransf_2"/>
</dbReference>
<dbReference type="Pfam" id="PF00535">
    <property type="entry name" value="Glycos_transf_2"/>
    <property type="match status" value="1"/>
</dbReference>
<dbReference type="KEGG" id="xap:XA3_04160"/>
<evidence type="ECO:0000313" key="5">
    <source>
        <dbReference type="Proteomes" id="UP001321861"/>
    </source>
</evidence>
<feature type="domain" description="Galactosyltransferase C-terminal" evidence="3">
    <location>
        <begin position="175"/>
        <end position="220"/>
    </location>
</feature>
<sequence>MDLSIIIISNNCQDYLKKCLNSIYHQNGDYETLTNVEVIISVLNNQEITFQWIDDHNKSKIKTTIVTDQAKDFNRSRARNLGLSKAIGKKVLFLDCDVMINPDFVKNFLKKIDDNVIGIHYLYGYKVQNDDELAALIKRPNPFQNLDFSCKDLLDYREPEYELHTDDVNKSLTPWSFAWGSVLSVNRETANSINGFDENFTDWGIEDTDFSLRLFKLGQKFVVDRDSFGLHIPHVSQVNSPSTTSNKKLFFQKFPSFATELTLFYPTFLIDKIVSEITQCYLFNTNLNDEIINEINQQIEPFQKSLALGVRLDCEVKSLNFNTFFIVDPHEKRYKKQVYNKTIINAVGLLSDYADNEFDVAYIFDSLQFLPATIYRKILNEMWRISKRVIETKLISSFGPYQKTI</sequence>
<dbReference type="PANTHER" id="PTHR43685">
    <property type="entry name" value="GLYCOSYLTRANSFERASE"/>
    <property type="match status" value="1"/>
</dbReference>
<evidence type="ECO:0008006" key="6">
    <source>
        <dbReference type="Google" id="ProtNLM"/>
    </source>
</evidence>
<evidence type="ECO:0000259" key="3">
    <source>
        <dbReference type="Pfam" id="PF02709"/>
    </source>
</evidence>
<dbReference type="Pfam" id="PF02709">
    <property type="entry name" value="Glyco_transf_7C"/>
    <property type="match status" value="1"/>
</dbReference>
<keyword evidence="1" id="KW-0808">Transferase</keyword>
<gene>
    <name evidence="4" type="ORF">XA3_04160</name>
</gene>
<dbReference type="Proteomes" id="UP001321861">
    <property type="component" value="Chromosome"/>
</dbReference>
<evidence type="ECO:0000259" key="2">
    <source>
        <dbReference type="Pfam" id="PF00535"/>
    </source>
</evidence>
<dbReference type="Gene3D" id="3.90.550.10">
    <property type="entry name" value="Spore Coat Polysaccharide Biosynthesis Protein SpsA, Chain A"/>
    <property type="match status" value="1"/>
</dbReference>
<dbReference type="GO" id="GO:0016740">
    <property type="term" value="F:transferase activity"/>
    <property type="evidence" value="ECO:0007669"/>
    <property type="project" value="UniProtKB-KW"/>
</dbReference>
<dbReference type="RefSeq" id="WP_317635901.1">
    <property type="nucleotide sequence ID" value="NZ_AP026802.1"/>
</dbReference>
<keyword evidence="5" id="KW-1185">Reference proteome</keyword>
<name>A0AAU9DDT4_9LACO</name>
<accession>A0AAU9DDT4</accession>